<name>A0ABS1DMP0_9PROT</name>
<gene>
    <name evidence="1" type="ORF">CKO28_21700</name>
</gene>
<dbReference type="RefSeq" id="WP_200343083.1">
    <property type="nucleotide sequence ID" value="NZ_NRRL01000105.1"/>
</dbReference>
<accession>A0ABS1DMP0</accession>
<evidence type="ECO:0000313" key="2">
    <source>
        <dbReference type="Proteomes" id="UP001296873"/>
    </source>
</evidence>
<comment type="caution">
    <text evidence="1">The sequence shown here is derived from an EMBL/GenBank/DDBJ whole genome shotgun (WGS) entry which is preliminary data.</text>
</comment>
<sequence>MAAYKQRLRDYLDRRPSGARLRIARVLGTHKSFVSQITNPADPTPVPARHLNAIFDICQLSQSEREDFLALYAAAHPEHVSGVAAGRPGYVKTLHVDVPVLADADRQRDLEELIRDFARRAAALARGKDD</sequence>
<protein>
    <recommendedName>
        <fullName evidence="3">Transcriptional regulator</fullName>
    </recommendedName>
</protein>
<dbReference type="Proteomes" id="UP001296873">
    <property type="component" value="Unassembled WGS sequence"/>
</dbReference>
<keyword evidence="2" id="KW-1185">Reference proteome</keyword>
<evidence type="ECO:0008006" key="3">
    <source>
        <dbReference type="Google" id="ProtNLM"/>
    </source>
</evidence>
<proteinExistence type="predicted"/>
<organism evidence="1 2">
    <name type="scientific">Rhodovibrio sodomensis</name>
    <dbReference type="NCBI Taxonomy" id="1088"/>
    <lineage>
        <taxon>Bacteria</taxon>
        <taxon>Pseudomonadati</taxon>
        <taxon>Pseudomonadota</taxon>
        <taxon>Alphaproteobacteria</taxon>
        <taxon>Rhodospirillales</taxon>
        <taxon>Rhodovibrionaceae</taxon>
        <taxon>Rhodovibrio</taxon>
    </lineage>
</organism>
<dbReference type="EMBL" id="NRRL01000105">
    <property type="protein sequence ID" value="MBK1670640.1"/>
    <property type="molecule type" value="Genomic_DNA"/>
</dbReference>
<reference evidence="1 2" key="1">
    <citation type="journal article" date="2020" name="Microorganisms">
        <title>Osmotic Adaptation and Compatible Solute Biosynthesis of Phototrophic Bacteria as Revealed from Genome Analyses.</title>
        <authorList>
            <person name="Imhoff J.F."/>
            <person name="Rahn T."/>
            <person name="Kunzel S."/>
            <person name="Keller A."/>
            <person name="Neulinger S.C."/>
        </authorList>
    </citation>
    <scope>NUCLEOTIDE SEQUENCE [LARGE SCALE GENOMIC DNA]</scope>
    <source>
        <strain evidence="1 2">DSM 9895</strain>
    </source>
</reference>
<evidence type="ECO:0000313" key="1">
    <source>
        <dbReference type="EMBL" id="MBK1670640.1"/>
    </source>
</evidence>